<gene>
    <name evidence="1" type="ORF">KH327_07295</name>
</gene>
<evidence type="ECO:0000313" key="1">
    <source>
        <dbReference type="EMBL" id="MBS6535620.1"/>
    </source>
</evidence>
<name>A0A943XVN2_9FIRM</name>
<protein>
    <submittedName>
        <fullName evidence="1">Uncharacterized protein</fullName>
    </submittedName>
</protein>
<sequence length="58" mass="6899">MSEYKIVVEGITFNYDDLEITDEIMEEIHSFIEDLEGSPDEDYDTFYMYLDDGNLVIY</sequence>
<reference evidence="1" key="1">
    <citation type="submission" date="2021-02" db="EMBL/GenBank/DDBJ databases">
        <title>Infant gut strain persistence is associated with maternal origin, phylogeny, and functional potential including surface adhesion and iron acquisition.</title>
        <authorList>
            <person name="Lou Y.C."/>
        </authorList>
    </citation>
    <scope>NUCLEOTIDE SEQUENCE</scope>
    <source>
        <strain evidence="1">L3_060_052G1_dasL3_060_052G1_concoct_1</strain>
    </source>
</reference>
<proteinExistence type="predicted"/>
<organism evidence="1 2">
    <name type="scientific">Peptoniphilus harei</name>
    <dbReference type="NCBI Taxonomy" id="54005"/>
    <lineage>
        <taxon>Bacteria</taxon>
        <taxon>Bacillati</taxon>
        <taxon>Bacillota</taxon>
        <taxon>Tissierellia</taxon>
        <taxon>Tissierellales</taxon>
        <taxon>Peptoniphilaceae</taxon>
        <taxon>Peptoniphilus</taxon>
    </lineage>
</organism>
<dbReference type="AlphaFoldDB" id="A0A943XVN2"/>
<evidence type="ECO:0000313" key="2">
    <source>
        <dbReference type="Proteomes" id="UP000748991"/>
    </source>
</evidence>
<dbReference type="Proteomes" id="UP000748991">
    <property type="component" value="Unassembled WGS sequence"/>
</dbReference>
<accession>A0A943XVN2</accession>
<dbReference type="EMBL" id="JAGZZP010000016">
    <property type="protein sequence ID" value="MBS6535620.1"/>
    <property type="molecule type" value="Genomic_DNA"/>
</dbReference>
<dbReference type="RefSeq" id="WP_278638277.1">
    <property type="nucleotide sequence ID" value="NZ_JAGZZP010000016.1"/>
</dbReference>
<comment type="caution">
    <text evidence="1">The sequence shown here is derived from an EMBL/GenBank/DDBJ whole genome shotgun (WGS) entry which is preliminary data.</text>
</comment>